<gene>
    <name evidence="2" type="ORF">FFLO_05647</name>
</gene>
<protein>
    <submittedName>
        <fullName evidence="2">Uncharacterized protein</fullName>
    </submittedName>
</protein>
<name>A0A8K0NN09_9TREE</name>
<evidence type="ECO:0000256" key="1">
    <source>
        <dbReference type="SAM" id="MobiDB-lite"/>
    </source>
</evidence>
<feature type="compositionally biased region" description="Basic and acidic residues" evidence="1">
    <location>
        <begin position="27"/>
        <end position="40"/>
    </location>
</feature>
<dbReference type="EMBL" id="JABELV010000149">
    <property type="protein sequence ID" value="KAG7529471.1"/>
    <property type="molecule type" value="Genomic_DNA"/>
</dbReference>
<feature type="compositionally biased region" description="Basic and acidic residues" evidence="1">
    <location>
        <begin position="170"/>
        <end position="198"/>
    </location>
</feature>
<feature type="compositionally biased region" description="Acidic residues" evidence="1">
    <location>
        <begin position="207"/>
        <end position="231"/>
    </location>
</feature>
<feature type="region of interest" description="Disordered" evidence="1">
    <location>
        <begin position="1"/>
        <end position="236"/>
    </location>
</feature>
<keyword evidence="3" id="KW-1185">Reference proteome</keyword>
<accession>A0A8K0NN09</accession>
<comment type="caution">
    <text evidence="2">The sequence shown here is derived from an EMBL/GenBank/DDBJ whole genome shotgun (WGS) entry which is preliminary data.</text>
</comment>
<reference evidence="2" key="1">
    <citation type="submission" date="2020-04" db="EMBL/GenBank/DDBJ databases">
        <title>Analysis of mating type loci in Filobasidium floriforme.</title>
        <authorList>
            <person name="Nowrousian M."/>
        </authorList>
    </citation>
    <scope>NUCLEOTIDE SEQUENCE</scope>
    <source>
        <strain evidence="2">CBS 6242</strain>
    </source>
</reference>
<evidence type="ECO:0000313" key="2">
    <source>
        <dbReference type="EMBL" id="KAG7529471.1"/>
    </source>
</evidence>
<proteinExistence type="predicted"/>
<feature type="compositionally biased region" description="Basic and acidic residues" evidence="1">
    <location>
        <begin position="54"/>
        <end position="67"/>
    </location>
</feature>
<feature type="compositionally biased region" description="Pro residues" evidence="1">
    <location>
        <begin position="150"/>
        <end position="166"/>
    </location>
</feature>
<dbReference type="AlphaFoldDB" id="A0A8K0NN09"/>
<dbReference type="Proteomes" id="UP000812966">
    <property type="component" value="Unassembled WGS sequence"/>
</dbReference>
<feature type="compositionally biased region" description="Polar residues" evidence="1">
    <location>
        <begin position="1"/>
        <end position="13"/>
    </location>
</feature>
<feature type="compositionally biased region" description="Basic and acidic residues" evidence="1">
    <location>
        <begin position="96"/>
        <end position="106"/>
    </location>
</feature>
<feature type="compositionally biased region" description="Acidic residues" evidence="1">
    <location>
        <begin position="68"/>
        <end position="86"/>
    </location>
</feature>
<evidence type="ECO:0000313" key="3">
    <source>
        <dbReference type="Proteomes" id="UP000812966"/>
    </source>
</evidence>
<sequence length="471" mass="52329">MSNAEAGPSNTTARVPKSSPIAKMAQARREKAAARAVRKEARARRLALNVGRIPAEDKGKGKEKDMEVEMEVVDDEDDDEEEEEELPAQGPLPPHLEWRLGFEKPQPKRNWLGEVVVPQPNSDDSDVDVDEAFREPKKRSLKIKLNVPEGQPPPPAGTPPPSPPASPLRDVVKDPLGDVEQGGHDMGDMGDMGVDRDSTLSPVPDQGDGDFEPEDDEDELGDVDELEEEPEPVPNDASWEIDCARLDAALAATPDAAKKAAMLRAFEKYKASKLYWTFQRIYSYWEGVNKESTHLSAAMRMQFANYGKVNVGDERCDRCKDLMFNPKRNGRDGNPGIILQCRQGSPYAKCCHCTISGDDCSNKLERNEVDTVRAGGPGRWQEVSQELASLFLDFEDEKGRLDPEDPEDVAAFTKAHLDGITNKLKAIRERAIEGAKLAAPLRMEEYTEKHEDHGEIRRLDGTVAELYVFES</sequence>
<organism evidence="2 3">
    <name type="scientific">Filobasidium floriforme</name>
    <dbReference type="NCBI Taxonomy" id="5210"/>
    <lineage>
        <taxon>Eukaryota</taxon>
        <taxon>Fungi</taxon>
        <taxon>Dikarya</taxon>
        <taxon>Basidiomycota</taxon>
        <taxon>Agaricomycotina</taxon>
        <taxon>Tremellomycetes</taxon>
        <taxon>Filobasidiales</taxon>
        <taxon>Filobasidiaceae</taxon>
        <taxon>Filobasidium</taxon>
    </lineage>
</organism>